<proteinExistence type="inferred from homology"/>
<dbReference type="GeneID" id="31358248"/>
<dbReference type="Gene3D" id="1.20.1270.60">
    <property type="entry name" value="Arfaptin homology (AH) domain/BAR domain"/>
    <property type="match status" value="1"/>
</dbReference>
<dbReference type="SUPFAM" id="SSF143875">
    <property type="entry name" value="ERH-like"/>
    <property type="match status" value="1"/>
</dbReference>
<protein>
    <submittedName>
        <fullName evidence="7">Uncharacterized protein</fullName>
    </submittedName>
</protein>
<evidence type="ECO:0000259" key="5">
    <source>
        <dbReference type="PROSITE" id="PS50002"/>
    </source>
</evidence>
<evidence type="ECO:0000256" key="4">
    <source>
        <dbReference type="SAM" id="MobiDB-lite"/>
    </source>
</evidence>
<keyword evidence="2 3" id="KW-0728">SH3 domain</keyword>
<comment type="caution">
    <text evidence="7">The sequence shown here is derived from an EMBL/GenBank/DDBJ whole genome shotgun (WGS) entry which is preliminary data.</text>
</comment>
<dbReference type="SMART" id="SM00721">
    <property type="entry name" value="BAR"/>
    <property type="match status" value="1"/>
</dbReference>
<dbReference type="PANTHER" id="PTHR12373:SF0">
    <property type="entry name" value="ENHANCER OF RUDIMENTARY HOMOLOG"/>
    <property type="match status" value="1"/>
</dbReference>
<feature type="domain" description="SH3" evidence="5">
    <location>
        <begin position="447"/>
        <end position="505"/>
    </location>
</feature>
<evidence type="ECO:0000256" key="2">
    <source>
        <dbReference type="ARBA" id="ARBA00022443"/>
    </source>
</evidence>
<reference evidence="7 8" key="1">
    <citation type="journal article" date="2011" name="Genome Res.">
        <title>Phylogeny-wide analysis of social amoeba genomes highlights ancient origins for complex intercellular communication.</title>
        <authorList>
            <person name="Heidel A.J."/>
            <person name="Lawal H.M."/>
            <person name="Felder M."/>
            <person name="Schilde C."/>
            <person name="Helps N.R."/>
            <person name="Tunggal B."/>
            <person name="Rivero F."/>
            <person name="John U."/>
            <person name="Schleicher M."/>
            <person name="Eichinger L."/>
            <person name="Platzer M."/>
            <person name="Noegel A.A."/>
            <person name="Schaap P."/>
            <person name="Gloeckner G."/>
        </authorList>
    </citation>
    <scope>NUCLEOTIDE SEQUENCE [LARGE SCALE GENOMIC DNA]</scope>
    <source>
        <strain evidence="8">ATCC 26659 / Pp 5 / PN500</strain>
    </source>
</reference>
<dbReference type="InterPro" id="IPR036028">
    <property type="entry name" value="SH3-like_dom_sf"/>
</dbReference>
<feature type="region of interest" description="Disordered" evidence="4">
    <location>
        <begin position="265"/>
        <end position="440"/>
    </location>
</feature>
<dbReference type="SMART" id="SM00326">
    <property type="entry name" value="SH3"/>
    <property type="match status" value="1"/>
</dbReference>
<dbReference type="InParanoid" id="D3B2W1"/>
<dbReference type="InterPro" id="IPR000781">
    <property type="entry name" value="ERH"/>
</dbReference>
<dbReference type="FunCoup" id="D3B2W1">
    <property type="interactions" value="148"/>
</dbReference>
<dbReference type="RefSeq" id="XP_020435776.1">
    <property type="nucleotide sequence ID" value="XM_020573704.1"/>
</dbReference>
<feature type="compositionally biased region" description="Polar residues" evidence="4">
    <location>
        <begin position="360"/>
        <end position="393"/>
    </location>
</feature>
<dbReference type="PROSITE" id="PS50002">
    <property type="entry name" value="SH3"/>
    <property type="match status" value="1"/>
</dbReference>
<comment type="similarity">
    <text evidence="1">Belongs to the E(R) family.</text>
</comment>
<dbReference type="SUPFAM" id="SSF50044">
    <property type="entry name" value="SH3-domain"/>
    <property type="match status" value="1"/>
</dbReference>
<dbReference type="CDD" id="cd07307">
    <property type="entry name" value="BAR"/>
    <property type="match status" value="1"/>
</dbReference>
<dbReference type="CDD" id="cd00174">
    <property type="entry name" value="SH3"/>
    <property type="match status" value="1"/>
</dbReference>
<evidence type="ECO:0000313" key="8">
    <source>
        <dbReference type="Proteomes" id="UP000001396"/>
    </source>
</evidence>
<feature type="compositionally biased region" description="Low complexity" evidence="4">
    <location>
        <begin position="273"/>
        <end position="297"/>
    </location>
</feature>
<dbReference type="STRING" id="670386.D3B2W1"/>
<evidence type="ECO:0000256" key="3">
    <source>
        <dbReference type="PROSITE-ProRule" id="PRU00192"/>
    </source>
</evidence>
<dbReference type="InterPro" id="IPR035912">
    <property type="entry name" value="EHR_sf"/>
</dbReference>
<evidence type="ECO:0000256" key="1">
    <source>
        <dbReference type="ARBA" id="ARBA00007491"/>
    </source>
</evidence>
<dbReference type="Gene3D" id="2.30.30.40">
    <property type="entry name" value="SH3 Domains"/>
    <property type="match status" value="1"/>
</dbReference>
<dbReference type="Pfam" id="PF03114">
    <property type="entry name" value="BAR"/>
    <property type="match status" value="1"/>
</dbReference>
<feature type="compositionally biased region" description="Low complexity" evidence="4">
    <location>
        <begin position="317"/>
        <end position="352"/>
    </location>
</feature>
<dbReference type="GO" id="GO:0030036">
    <property type="term" value="P:actin cytoskeleton organization"/>
    <property type="evidence" value="ECO:0007669"/>
    <property type="project" value="UniProtKB-ARBA"/>
</dbReference>
<dbReference type="AlphaFoldDB" id="D3B2W1"/>
<dbReference type="Proteomes" id="UP000001396">
    <property type="component" value="Unassembled WGS sequence"/>
</dbReference>
<dbReference type="EMBL" id="ADBJ01000010">
    <property type="protein sequence ID" value="EFA83659.1"/>
    <property type="molecule type" value="Genomic_DNA"/>
</dbReference>
<dbReference type="PRINTS" id="PR00452">
    <property type="entry name" value="SH3DOMAIN"/>
</dbReference>
<dbReference type="InterPro" id="IPR027267">
    <property type="entry name" value="AH/BAR_dom_sf"/>
</dbReference>
<dbReference type="GO" id="GO:0005737">
    <property type="term" value="C:cytoplasm"/>
    <property type="evidence" value="ECO:0007669"/>
    <property type="project" value="InterPro"/>
</dbReference>
<dbReference type="Pfam" id="PF01133">
    <property type="entry name" value="ER"/>
    <property type="match status" value="1"/>
</dbReference>
<dbReference type="FunFam" id="2.30.30.40:FF:000072">
    <property type="entry name" value="Unconventional Myosin IB"/>
    <property type="match status" value="1"/>
</dbReference>
<evidence type="ECO:0000313" key="7">
    <source>
        <dbReference type="EMBL" id="EFA83659.1"/>
    </source>
</evidence>
<gene>
    <name evidence="7" type="ORF">PPL_02725</name>
</gene>
<dbReference type="GO" id="GO:0008092">
    <property type="term" value="F:cytoskeletal protein binding"/>
    <property type="evidence" value="ECO:0007669"/>
    <property type="project" value="UniProtKB-ARBA"/>
</dbReference>
<dbReference type="Gene3D" id="3.30.2260.10">
    <property type="entry name" value="Enhancer of rudimentary"/>
    <property type="match status" value="1"/>
</dbReference>
<feature type="domain" description="BAR" evidence="6">
    <location>
        <begin position="23"/>
        <end position="238"/>
    </location>
</feature>
<dbReference type="InterPro" id="IPR004148">
    <property type="entry name" value="BAR_dom"/>
</dbReference>
<evidence type="ECO:0000259" key="6">
    <source>
        <dbReference type="PROSITE" id="PS51021"/>
    </source>
</evidence>
<dbReference type="OMA" id="ENHRARG"/>
<dbReference type="Pfam" id="PF00018">
    <property type="entry name" value="SH3_1"/>
    <property type="match status" value="1"/>
</dbReference>
<dbReference type="SUPFAM" id="SSF103657">
    <property type="entry name" value="BAR/IMD domain-like"/>
    <property type="match status" value="1"/>
</dbReference>
<sequence length="599" mass="67628">MSEKGADTWKSFKTGFARAKHRVLAKVGAAETTVDTKIQVESEKLFTLFKLMKRLNKNVEKYQEIIKNISILQNEMAHDILSFDEKDPNNLAYQESMRELERQRVVMEEFIETYYHDPLRQYLAQFREIRERLEELDLRRLDMDRYFRDYSIKANKGKDATSLAKTESKHQKTKEGYQTLSDELMRDMPMLYNDRQTVFDPAFAALINRSAEFFNGTHAAYGRSLHSVQSINEYDVINHPWVITATELSSISTNVRSSAVFTTKIDSNYSPPTSRSRASTIATTTPTNNSANNNEHNAYGDHYHEAPPPVTLNKYEQPSAPYQPQPTYTTTTTTTSYTQSYSPPASQQHQYQSPPPQQQMHNLNLNGANNHTANLSKSPSPKFSPQTTQQPSGMTVIKPAPGSSTYGTVAFSGSNPGGAGSTGGAPRANPNAGRALPKPAGIVPPSKALPTAEAIYDFAGQDQTELSFKKGDIISLHSTTGDWLDGELHGRKGLIPFNYDKHTIVLIQPEYKKASRTFIDYESVDAALEGICFMFEQRLKQMRPNQKNITYDVQSLFKYLDEIPDLSCLIYTPSINAYTPYNKEWIKNKIVILLQKMAR</sequence>
<keyword evidence="8" id="KW-1185">Reference proteome</keyword>
<name>D3B2W1_HETP5</name>
<dbReference type="InterPro" id="IPR001452">
    <property type="entry name" value="SH3_domain"/>
</dbReference>
<dbReference type="PROSITE" id="PS51021">
    <property type="entry name" value="BAR"/>
    <property type="match status" value="1"/>
</dbReference>
<accession>D3B2W1</accession>
<dbReference type="PANTHER" id="PTHR12373">
    <property type="entry name" value="ENHANCER OF RUDIMENTARY ERH"/>
    <property type="match status" value="1"/>
</dbReference>
<organism evidence="7 8">
    <name type="scientific">Heterostelium pallidum (strain ATCC 26659 / Pp 5 / PN500)</name>
    <name type="common">Cellular slime mold</name>
    <name type="synonym">Polysphondylium pallidum</name>
    <dbReference type="NCBI Taxonomy" id="670386"/>
    <lineage>
        <taxon>Eukaryota</taxon>
        <taxon>Amoebozoa</taxon>
        <taxon>Evosea</taxon>
        <taxon>Eumycetozoa</taxon>
        <taxon>Dictyostelia</taxon>
        <taxon>Acytosteliales</taxon>
        <taxon>Acytosteliaceae</taxon>
        <taxon>Heterostelium</taxon>
    </lineage>
</organism>